<keyword evidence="8" id="KW-1185">Reference proteome</keyword>
<sequence length="91" mass="10482">MAILKTLWTSINAGRRFMGCANIRSEGGKRQCGFFTWVDPPICARGTVIIPGLLCKLQARNEEVASLQKRLRFMVVVVVLLIFFIFFWLMW</sequence>
<dbReference type="EMBL" id="NKXS01001497">
    <property type="protein sequence ID" value="PIN18236.1"/>
    <property type="molecule type" value="Genomic_DNA"/>
</dbReference>
<evidence type="ECO:0000256" key="4">
    <source>
        <dbReference type="PROSITE-ProRule" id="PRU01343"/>
    </source>
</evidence>
<evidence type="ECO:0000256" key="3">
    <source>
        <dbReference type="ARBA" id="ARBA00022833"/>
    </source>
</evidence>
<keyword evidence="5" id="KW-1133">Transmembrane helix</keyword>
<comment type="caution">
    <text evidence="7">The sequence shown here is derived from an EMBL/GenBank/DDBJ whole genome shotgun (WGS) entry which is preliminary data.</text>
</comment>
<keyword evidence="1" id="KW-0479">Metal-binding</keyword>
<organism evidence="7 8">
    <name type="scientific">Handroanthus impetiginosus</name>
    <dbReference type="NCBI Taxonomy" id="429701"/>
    <lineage>
        <taxon>Eukaryota</taxon>
        <taxon>Viridiplantae</taxon>
        <taxon>Streptophyta</taxon>
        <taxon>Embryophyta</taxon>
        <taxon>Tracheophyta</taxon>
        <taxon>Spermatophyta</taxon>
        <taxon>Magnoliopsida</taxon>
        <taxon>eudicotyledons</taxon>
        <taxon>Gunneridae</taxon>
        <taxon>Pentapetalae</taxon>
        <taxon>asterids</taxon>
        <taxon>lamiids</taxon>
        <taxon>Lamiales</taxon>
        <taxon>Bignoniaceae</taxon>
        <taxon>Crescentiina</taxon>
        <taxon>Tabebuia alliance</taxon>
        <taxon>Handroanthus</taxon>
    </lineage>
</organism>
<evidence type="ECO:0000256" key="2">
    <source>
        <dbReference type="ARBA" id="ARBA00022771"/>
    </source>
</evidence>
<feature type="domain" description="GRF-type" evidence="6">
    <location>
        <begin position="1"/>
        <end position="41"/>
    </location>
</feature>
<dbReference type="GO" id="GO:0008270">
    <property type="term" value="F:zinc ion binding"/>
    <property type="evidence" value="ECO:0007669"/>
    <property type="project" value="UniProtKB-KW"/>
</dbReference>
<dbReference type="OrthoDB" id="2822301at2759"/>
<dbReference type="PANTHER" id="PTHR33248">
    <property type="entry name" value="ZINC ION-BINDING PROTEIN"/>
    <property type="match status" value="1"/>
</dbReference>
<reference evidence="8" key="1">
    <citation type="journal article" date="2018" name="Gigascience">
        <title>Genome assembly of the Pink Ipe (Handroanthus impetiginosus, Bignoniaceae), a highly valued, ecologically keystone Neotropical timber forest tree.</title>
        <authorList>
            <person name="Silva-Junior O.B."/>
            <person name="Grattapaglia D."/>
            <person name="Novaes E."/>
            <person name="Collevatti R.G."/>
        </authorList>
    </citation>
    <scope>NUCLEOTIDE SEQUENCE [LARGE SCALE GENOMIC DNA]</scope>
    <source>
        <strain evidence="8">cv. UFG-1</strain>
    </source>
</reference>
<evidence type="ECO:0000313" key="8">
    <source>
        <dbReference type="Proteomes" id="UP000231279"/>
    </source>
</evidence>
<dbReference type="GO" id="GO:0140078">
    <property type="term" value="F:class I DNA-(apurinic or apyrimidinic site) endonuclease activity"/>
    <property type="evidence" value="ECO:0007669"/>
    <property type="project" value="UniProtKB-EC"/>
</dbReference>
<name>A0A2G9HL24_9LAMI</name>
<protein>
    <submittedName>
        <fullName evidence="7">DNA-(Apurinic or apyrimidinic site) lyase</fullName>
        <ecNumber evidence="7">4.2.99.18</ecNumber>
    </submittedName>
</protein>
<dbReference type="Pfam" id="PF06839">
    <property type="entry name" value="Zn_ribbon_GRF"/>
    <property type="match status" value="1"/>
</dbReference>
<evidence type="ECO:0000256" key="5">
    <source>
        <dbReference type="SAM" id="Phobius"/>
    </source>
</evidence>
<keyword evidence="2 4" id="KW-0863">Zinc-finger</keyword>
<dbReference type="Proteomes" id="UP000231279">
    <property type="component" value="Unassembled WGS sequence"/>
</dbReference>
<evidence type="ECO:0000259" key="6">
    <source>
        <dbReference type="PROSITE" id="PS51999"/>
    </source>
</evidence>
<gene>
    <name evidence="7" type="ORF">CDL12_09098</name>
</gene>
<keyword evidence="3" id="KW-0862">Zinc</keyword>
<dbReference type="AlphaFoldDB" id="A0A2G9HL24"/>
<proteinExistence type="predicted"/>
<keyword evidence="7" id="KW-0456">Lyase</keyword>
<dbReference type="InterPro" id="IPR010666">
    <property type="entry name" value="Znf_GRF"/>
</dbReference>
<keyword evidence="5" id="KW-0472">Membrane</keyword>
<evidence type="ECO:0000313" key="7">
    <source>
        <dbReference type="EMBL" id="PIN18236.1"/>
    </source>
</evidence>
<feature type="transmembrane region" description="Helical" evidence="5">
    <location>
        <begin position="71"/>
        <end position="90"/>
    </location>
</feature>
<dbReference type="PROSITE" id="PS51999">
    <property type="entry name" value="ZF_GRF"/>
    <property type="match status" value="1"/>
</dbReference>
<dbReference type="EC" id="4.2.99.18" evidence="7"/>
<keyword evidence="5" id="KW-0812">Transmembrane</keyword>
<evidence type="ECO:0000256" key="1">
    <source>
        <dbReference type="ARBA" id="ARBA00022723"/>
    </source>
</evidence>
<accession>A0A2G9HL24</accession>